<dbReference type="Gene3D" id="1.20.1250.20">
    <property type="entry name" value="MFS general substrate transporter like domains"/>
    <property type="match status" value="1"/>
</dbReference>
<keyword evidence="5 6" id="KW-0472">Membrane</keyword>
<evidence type="ECO:0000256" key="1">
    <source>
        <dbReference type="ARBA" id="ARBA00004651"/>
    </source>
</evidence>
<keyword evidence="4 6" id="KW-1133">Transmembrane helix</keyword>
<feature type="transmembrane region" description="Helical" evidence="6">
    <location>
        <begin position="287"/>
        <end position="306"/>
    </location>
</feature>
<comment type="caution">
    <text evidence="8">The sequence shown here is derived from an EMBL/GenBank/DDBJ whole genome shotgun (WGS) entry which is preliminary data.</text>
</comment>
<feature type="transmembrane region" description="Helical" evidence="6">
    <location>
        <begin position="312"/>
        <end position="334"/>
    </location>
</feature>
<dbReference type="InterPro" id="IPR050189">
    <property type="entry name" value="MFS_Efflux_Transporters"/>
</dbReference>
<reference evidence="8 9" key="1">
    <citation type="submission" date="2023-12" db="EMBL/GenBank/DDBJ databases">
        <title>Sinomonas terricola sp. nov, isolated from litchi orchard soil in Guangdong, PR China.</title>
        <authorList>
            <person name="Jiaxin W."/>
            <person name="Yang Z."/>
            <person name="Honghui Z."/>
        </authorList>
    </citation>
    <scope>NUCLEOTIDE SEQUENCE [LARGE SCALE GENOMIC DNA]</scope>
    <source>
        <strain evidence="8 9">JGH33</strain>
    </source>
</reference>
<evidence type="ECO:0000313" key="8">
    <source>
        <dbReference type="EMBL" id="MEA5455175.1"/>
    </source>
</evidence>
<dbReference type="SUPFAM" id="SSF103473">
    <property type="entry name" value="MFS general substrate transporter"/>
    <property type="match status" value="1"/>
</dbReference>
<feature type="transmembrane region" description="Helical" evidence="6">
    <location>
        <begin position="159"/>
        <end position="179"/>
    </location>
</feature>
<dbReference type="InterPro" id="IPR020846">
    <property type="entry name" value="MFS_dom"/>
</dbReference>
<keyword evidence="9" id="KW-1185">Reference proteome</keyword>
<dbReference type="RefSeq" id="WP_323279033.1">
    <property type="nucleotide sequence ID" value="NZ_JAYGGQ010000007.1"/>
</dbReference>
<evidence type="ECO:0000256" key="2">
    <source>
        <dbReference type="ARBA" id="ARBA00022475"/>
    </source>
</evidence>
<sequence>MENISSGTESVLSAEAVRTAVRPRRLPAVVLLAGSCMPVLGAVLLAPVLPTMTKAFATTPGAEIMVPVVLTLPALLIALLAPVAGQIADRVGRKKLLIAAMAAYTVFGTAPLWVDSLVLVLASRVGVGVAEAAIMTVCTTLITDYYTGRDRDRYLGMQVLVATLAATAFFVVGGVLGSIGWRAPFWLYLAAAVIAVPMALVLWEPARDSAKAKAAPVPWRHIAAPSAVTLFAGIVFYALIVQLPYVLTNLGVTDVGAIGAGTAVASLATAAGAISFRFAAKAGPSRLLPAAFALAGIGLIAVWTAVSVPLALIGAVVTSAGTGLLLPTLLTWAVSGLQLEQRGRGTGIWTGVLYIGEFVSPIVLGIAASTIGGLQAALGVLGVLSALAALIALLTRPGGRHGPTNESA</sequence>
<feature type="transmembrane region" description="Helical" evidence="6">
    <location>
        <begin position="185"/>
        <end position="203"/>
    </location>
</feature>
<dbReference type="InterPro" id="IPR005829">
    <property type="entry name" value="Sugar_transporter_CS"/>
</dbReference>
<evidence type="ECO:0000256" key="5">
    <source>
        <dbReference type="ARBA" id="ARBA00023136"/>
    </source>
</evidence>
<evidence type="ECO:0000256" key="4">
    <source>
        <dbReference type="ARBA" id="ARBA00022989"/>
    </source>
</evidence>
<dbReference type="PANTHER" id="PTHR43124:SF3">
    <property type="entry name" value="CHLORAMPHENICOL EFFLUX PUMP RV0191"/>
    <property type="match status" value="1"/>
</dbReference>
<evidence type="ECO:0000313" key="9">
    <source>
        <dbReference type="Proteomes" id="UP001304769"/>
    </source>
</evidence>
<feature type="transmembrane region" description="Helical" evidence="6">
    <location>
        <begin position="64"/>
        <end position="84"/>
    </location>
</feature>
<feature type="transmembrane region" description="Helical" evidence="6">
    <location>
        <begin position="224"/>
        <end position="245"/>
    </location>
</feature>
<dbReference type="CDD" id="cd17473">
    <property type="entry name" value="MFS_arabinose_efflux_permease_like"/>
    <property type="match status" value="1"/>
</dbReference>
<proteinExistence type="predicted"/>
<dbReference type="InterPro" id="IPR036259">
    <property type="entry name" value="MFS_trans_sf"/>
</dbReference>
<feature type="transmembrane region" description="Helical" evidence="6">
    <location>
        <begin position="28"/>
        <end position="49"/>
    </location>
</feature>
<organism evidence="8 9">
    <name type="scientific">Sinomonas terricola</name>
    <dbReference type="NCBI Taxonomy" id="3110330"/>
    <lineage>
        <taxon>Bacteria</taxon>
        <taxon>Bacillati</taxon>
        <taxon>Actinomycetota</taxon>
        <taxon>Actinomycetes</taxon>
        <taxon>Micrococcales</taxon>
        <taxon>Micrococcaceae</taxon>
        <taxon>Sinomonas</taxon>
    </lineage>
</organism>
<feature type="domain" description="Major facilitator superfamily (MFS) profile" evidence="7">
    <location>
        <begin position="27"/>
        <end position="400"/>
    </location>
</feature>
<keyword evidence="2" id="KW-1003">Cell membrane</keyword>
<accession>A0ABU5T680</accession>
<evidence type="ECO:0000256" key="3">
    <source>
        <dbReference type="ARBA" id="ARBA00022692"/>
    </source>
</evidence>
<keyword evidence="3 6" id="KW-0812">Transmembrane</keyword>
<name>A0ABU5T680_9MICC</name>
<gene>
    <name evidence="8" type="ORF">SPF06_10625</name>
</gene>
<dbReference type="Proteomes" id="UP001304769">
    <property type="component" value="Unassembled WGS sequence"/>
</dbReference>
<dbReference type="Pfam" id="PF07690">
    <property type="entry name" value="MFS_1"/>
    <property type="match status" value="1"/>
</dbReference>
<feature type="transmembrane region" description="Helical" evidence="6">
    <location>
        <begin position="257"/>
        <end position="280"/>
    </location>
</feature>
<feature type="transmembrane region" description="Helical" evidence="6">
    <location>
        <begin position="126"/>
        <end position="147"/>
    </location>
</feature>
<feature type="transmembrane region" description="Helical" evidence="6">
    <location>
        <begin position="374"/>
        <end position="394"/>
    </location>
</feature>
<evidence type="ECO:0000256" key="6">
    <source>
        <dbReference type="SAM" id="Phobius"/>
    </source>
</evidence>
<protein>
    <submittedName>
        <fullName evidence="8">MFS transporter</fullName>
    </submittedName>
</protein>
<evidence type="ECO:0000259" key="7">
    <source>
        <dbReference type="PROSITE" id="PS50850"/>
    </source>
</evidence>
<comment type="subcellular location">
    <subcellularLocation>
        <location evidence="1">Cell membrane</location>
        <topology evidence="1">Multi-pass membrane protein</topology>
    </subcellularLocation>
</comment>
<dbReference type="PROSITE" id="PS50850">
    <property type="entry name" value="MFS"/>
    <property type="match status" value="1"/>
</dbReference>
<dbReference type="EMBL" id="JAYGGQ010000007">
    <property type="protein sequence ID" value="MEA5455175.1"/>
    <property type="molecule type" value="Genomic_DNA"/>
</dbReference>
<dbReference type="PROSITE" id="PS00216">
    <property type="entry name" value="SUGAR_TRANSPORT_1"/>
    <property type="match status" value="1"/>
</dbReference>
<feature type="transmembrane region" description="Helical" evidence="6">
    <location>
        <begin position="346"/>
        <end position="368"/>
    </location>
</feature>
<dbReference type="InterPro" id="IPR011701">
    <property type="entry name" value="MFS"/>
</dbReference>
<dbReference type="PANTHER" id="PTHR43124">
    <property type="entry name" value="PURINE EFFLUX PUMP PBUE"/>
    <property type="match status" value="1"/>
</dbReference>
<feature type="transmembrane region" description="Helical" evidence="6">
    <location>
        <begin position="96"/>
        <end position="114"/>
    </location>
</feature>